<protein>
    <submittedName>
        <fullName evidence="2">Uncharacterized protein</fullName>
    </submittedName>
</protein>
<organism evidence="2 3">
    <name type="scientific">Microvirga puerhi</name>
    <dbReference type="NCBI Taxonomy" id="2876078"/>
    <lineage>
        <taxon>Bacteria</taxon>
        <taxon>Pseudomonadati</taxon>
        <taxon>Pseudomonadota</taxon>
        <taxon>Alphaproteobacteria</taxon>
        <taxon>Hyphomicrobiales</taxon>
        <taxon>Methylobacteriaceae</taxon>
        <taxon>Microvirga</taxon>
    </lineage>
</organism>
<feature type="chain" id="PRO_5046977582" evidence="1">
    <location>
        <begin position="24"/>
        <end position="140"/>
    </location>
</feature>
<gene>
    <name evidence="2" type="ORF">K9B37_15445</name>
</gene>
<evidence type="ECO:0000313" key="3">
    <source>
        <dbReference type="Proteomes" id="UP000704176"/>
    </source>
</evidence>
<dbReference type="EMBL" id="JAIRBM010000011">
    <property type="protein sequence ID" value="MBZ6077673.1"/>
    <property type="molecule type" value="Genomic_DNA"/>
</dbReference>
<comment type="caution">
    <text evidence="2">The sequence shown here is derived from an EMBL/GenBank/DDBJ whole genome shotgun (WGS) entry which is preliminary data.</text>
</comment>
<evidence type="ECO:0000313" key="2">
    <source>
        <dbReference type="EMBL" id="MBZ6077673.1"/>
    </source>
</evidence>
<reference evidence="2 3" key="1">
    <citation type="submission" date="2021-09" db="EMBL/GenBank/DDBJ databases">
        <title>The complete genome sequence of a new microorganism.</title>
        <authorList>
            <person name="Zi Z."/>
        </authorList>
    </citation>
    <scope>NUCLEOTIDE SEQUENCE [LARGE SCALE GENOMIC DNA]</scope>
    <source>
        <strain evidence="2 3">WGZ8</strain>
    </source>
</reference>
<name>A0ABS7VQ32_9HYPH</name>
<dbReference type="RefSeq" id="WP_224314282.1">
    <property type="nucleotide sequence ID" value="NZ_JAIRBM010000011.1"/>
</dbReference>
<evidence type="ECO:0000256" key="1">
    <source>
        <dbReference type="SAM" id="SignalP"/>
    </source>
</evidence>
<proteinExistence type="predicted"/>
<keyword evidence="1" id="KW-0732">Signal</keyword>
<dbReference type="Proteomes" id="UP000704176">
    <property type="component" value="Unassembled WGS sequence"/>
</dbReference>
<feature type="signal peptide" evidence="1">
    <location>
        <begin position="1"/>
        <end position="23"/>
    </location>
</feature>
<sequence length="140" mass="15191">MPQCNRFGLAVAIFLGFTGGVAAQEKANTTCIWSLFKMVQAFEAACNPDEATEYRKTLDEGVAALEHRTEELGTLPDMTSVAENIPKLIKNEIGKDASQCSRGHVFDMAQHARAMGAEGLRAEFARIVAVSKENQLNGCL</sequence>
<keyword evidence="3" id="KW-1185">Reference proteome</keyword>
<accession>A0ABS7VQ32</accession>